<feature type="compositionally biased region" description="Gly residues" evidence="1">
    <location>
        <begin position="43"/>
        <end position="60"/>
    </location>
</feature>
<name>A0ABV3SFA3_9HYPH</name>
<accession>A0ABV3SFA3</accession>
<dbReference type="Proteomes" id="UP001556692">
    <property type="component" value="Unassembled WGS sequence"/>
</dbReference>
<dbReference type="RefSeq" id="WP_367953335.1">
    <property type="nucleotide sequence ID" value="NZ_JBDPGJ010000002.1"/>
</dbReference>
<dbReference type="EMBL" id="JBDPGJ010000002">
    <property type="protein sequence ID" value="MEX0405438.1"/>
    <property type="molecule type" value="Genomic_DNA"/>
</dbReference>
<feature type="region of interest" description="Disordered" evidence="1">
    <location>
        <begin position="37"/>
        <end position="68"/>
    </location>
</feature>
<comment type="caution">
    <text evidence="2">The sequence shown here is derived from an EMBL/GenBank/DDBJ whole genome shotgun (WGS) entry which is preliminary data.</text>
</comment>
<evidence type="ECO:0000313" key="2">
    <source>
        <dbReference type="EMBL" id="MEX0405438.1"/>
    </source>
</evidence>
<organism evidence="2 3">
    <name type="scientific">Aquibium pacificus</name>
    <dbReference type="NCBI Taxonomy" id="3153579"/>
    <lineage>
        <taxon>Bacteria</taxon>
        <taxon>Pseudomonadati</taxon>
        <taxon>Pseudomonadota</taxon>
        <taxon>Alphaproteobacteria</taxon>
        <taxon>Hyphomicrobiales</taxon>
        <taxon>Phyllobacteriaceae</taxon>
        <taxon>Aquibium</taxon>
    </lineage>
</organism>
<evidence type="ECO:0000256" key="1">
    <source>
        <dbReference type="SAM" id="MobiDB-lite"/>
    </source>
</evidence>
<proteinExistence type="predicted"/>
<feature type="compositionally biased region" description="Pro residues" evidence="1">
    <location>
        <begin position="98"/>
        <end position="111"/>
    </location>
</feature>
<feature type="region of interest" description="Disordered" evidence="1">
    <location>
        <begin position="96"/>
        <end position="118"/>
    </location>
</feature>
<gene>
    <name evidence="2" type="ORF">ABGN05_07200</name>
</gene>
<protein>
    <submittedName>
        <fullName evidence="2">Uncharacterized protein</fullName>
    </submittedName>
</protein>
<reference evidence="2 3" key="1">
    <citation type="submission" date="2024-05" db="EMBL/GenBank/DDBJ databases">
        <authorList>
            <person name="Jiang F."/>
        </authorList>
    </citation>
    <scope>NUCLEOTIDE SEQUENCE [LARGE SCALE GENOMIC DNA]</scope>
    <source>
        <strain evidence="2 3">LZ166</strain>
    </source>
</reference>
<evidence type="ECO:0000313" key="3">
    <source>
        <dbReference type="Proteomes" id="UP001556692"/>
    </source>
</evidence>
<keyword evidence="3" id="KW-1185">Reference proteome</keyword>
<sequence>MDWQVAIERNRAALRRVLAALIAMAGFDRRFAPEAQSCHAGGSATGGEGRDAAGGSGDPAGGRPTLPRRLHRAVLRLLRPTESAARRLIIVAAKTLPQAPPAPEPARPAPRPGGTQPNAAVSVLRSLGIAIVIPPSTVLAPRRSVPAVRRPPASIALPLADRLRNPGPRLRTVPPHAAPRILSFEGAVPHRLPPPPTPNDRLDATRLVLRLRALAAALDDLPRQARRFVRWQALRARARARGLKFRISPLRSGRPPGARSASRPLDHEIHEVLRDLHWFAHQALAGPDTS</sequence>